<feature type="region of interest" description="Disordered" evidence="1">
    <location>
        <begin position="104"/>
        <end position="125"/>
    </location>
</feature>
<proteinExistence type="predicted"/>
<name>A0A9P4TBY5_CURKU</name>
<comment type="caution">
    <text evidence="2">The sequence shown here is derived from an EMBL/GenBank/DDBJ whole genome shotgun (WGS) entry which is preliminary data.</text>
</comment>
<keyword evidence="3" id="KW-1185">Reference proteome</keyword>
<reference evidence="2" key="1">
    <citation type="submission" date="2019-04" db="EMBL/GenBank/DDBJ databases">
        <title>Sequencing of skin fungus with MAO and IRED activity.</title>
        <authorList>
            <person name="Marsaioli A.J."/>
            <person name="Bonatto J.M.C."/>
            <person name="Reis Junior O."/>
        </authorList>
    </citation>
    <scope>NUCLEOTIDE SEQUENCE</scope>
    <source>
        <strain evidence="2">30M1</strain>
    </source>
</reference>
<evidence type="ECO:0000256" key="1">
    <source>
        <dbReference type="SAM" id="MobiDB-lite"/>
    </source>
</evidence>
<gene>
    <name evidence="2" type="ORF">E8E13_003109</name>
</gene>
<dbReference type="EMBL" id="SWKU01000016">
    <property type="protein sequence ID" value="KAF2999707.1"/>
    <property type="molecule type" value="Genomic_DNA"/>
</dbReference>
<feature type="compositionally biased region" description="Polar residues" evidence="1">
    <location>
        <begin position="1"/>
        <end position="20"/>
    </location>
</feature>
<feature type="compositionally biased region" description="Polar residues" evidence="1">
    <location>
        <begin position="34"/>
        <end position="46"/>
    </location>
</feature>
<dbReference type="AlphaFoldDB" id="A0A9P4TBY5"/>
<feature type="region of interest" description="Disordered" evidence="1">
    <location>
        <begin position="1"/>
        <end position="53"/>
    </location>
</feature>
<evidence type="ECO:0000313" key="2">
    <source>
        <dbReference type="EMBL" id="KAF2999707.1"/>
    </source>
</evidence>
<accession>A0A9P4TBY5</accession>
<organism evidence="2 3">
    <name type="scientific">Curvularia kusanoi</name>
    <name type="common">Cochliobolus kusanoi</name>
    <dbReference type="NCBI Taxonomy" id="90978"/>
    <lineage>
        <taxon>Eukaryota</taxon>
        <taxon>Fungi</taxon>
        <taxon>Dikarya</taxon>
        <taxon>Ascomycota</taxon>
        <taxon>Pezizomycotina</taxon>
        <taxon>Dothideomycetes</taxon>
        <taxon>Pleosporomycetidae</taxon>
        <taxon>Pleosporales</taxon>
        <taxon>Pleosporineae</taxon>
        <taxon>Pleosporaceae</taxon>
        <taxon>Curvularia</taxon>
    </lineage>
</organism>
<sequence>MSQNGAKRATISQDNPSSSDLVIGAGTWAPQIKTIPSQTPPTSGAGTQPERHIEPVAVRAPPDEPFSLVDSDARVVFEVRALPRLPDDNSEAVSEAAVDTLPLSGTTKVGASEPGWNDTMTKRNQ</sequence>
<evidence type="ECO:0000313" key="3">
    <source>
        <dbReference type="Proteomes" id="UP000801428"/>
    </source>
</evidence>
<dbReference type="Proteomes" id="UP000801428">
    <property type="component" value="Unassembled WGS sequence"/>
</dbReference>
<protein>
    <submittedName>
        <fullName evidence="2">Uncharacterized protein</fullName>
    </submittedName>
</protein>